<sequence>MDFGLIISAFIAGLLTFFAPCTFPLVPAYLGFISGVSVDDLNDEGKRESVRKKIFLNGVFYVLGFSFVFILFGVLFGFIGSILSAYQIWLNRIGAFFIIFFGLYLVGLFKLSFLQKEKRLNFTKKIEPGKPLSSFIFGMSFAVGWTPCIGPILGSIFILASSFGTVLQGTFLLFVFAFGLALPHLFIAFSVGHATNYVRKLSKYLNIISIIGGIFLIFVGILLITNSFGIWTSYFFKLFNFINYDKLLNYL</sequence>
<feature type="transmembrane region" description="Helical" evidence="6">
    <location>
        <begin position="204"/>
        <end position="231"/>
    </location>
</feature>
<feature type="transmembrane region" description="Helical" evidence="6">
    <location>
        <begin position="6"/>
        <end position="33"/>
    </location>
</feature>
<evidence type="ECO:0000256" key="6">
    <source>
        <dbReference type="SAM" id="Phobius"/>
    </source>
</evidence>
<dbReference type="EMBL" id="PFVJ01000041">
    <property type="protein sequence ID" value="PJA89876.1"/>
    <property type="molecule type" value="Genomic_DNA"/>
</dbReference>
<dbReference type="GO" id="GO:0017004">
    <property type="term" value="P:cytochrome complex assembly"/>
    <property type="evidence" value="ECO:0007669"/>
    <property type="project" value="InterPro"/>
</dbReference>
<reference evidence="9" key="1">
    <citation type="submission" date="2017-09" db="EMBL/GenBank/DDBJ databases">
        <title>Depth-based differentiation of microbial function through sediment-hosted aquifers and enrichment of novel symbionts in the deep terrestrial subsurface.</title>
        <authorList>
            <person name="Probst A.J."/>
            <person name="Ladd B."/>
            <person name="Jarett J.K."/>
            <person name="Geller-Mcgrath D.E."/>
            <person name="Sieber C.M.K."/>
            <person name="Emerson J.B."/>
            <person name="Anantharaman K."/>
            <person name="Thomas B.C."/>
            <person name="Malmstrom R."/>
            <person name="Stieglmeier M."/>
            <person name="Klingl A."/>
            <person name="Woyke T."/>
            <person name="Ryan C.M."/>
            <person name="Banfield J.F."/>
        </authorList>
    </citation>
    <scope>NUCLEOTIDE SEQUENCE [LARGE SCALE GENOMIC DNA]</scope>
</reference>
<keyword evidence="5 6" id="KW-0472">Membrane</keyword>
<accession>A0A2M7Z6V2</accession>
<dbReference type="Proteomes" id="UP000230843">
    <property type="component" value="Unassembled WGS sequence"/>
</dbReference>
<dbReference type="PANTHER" id="PTHR31272">
    <property type="entry name" value="CYTOCHROME C-TYPE BIOGENESIS PROTEIN HI_1454-RELATED"/>
    <property type="match status" value="1"/>
</dbReference>
<keyword evidence="4 6" id="KW-1133">Transmembrane helix</keyword>
<name>A0A2M7Z6V2_9BACT</name>
<dbReference type="AlphaFoldDB" id="A0A2M7Z6V2"/>
<protein>
    <submittedName>
        <fullName evidence="8">Cytochrome C biogenesis protein</fullName>
    </submittedName>
</protein>
<dbReference type="InterPro" id="IPR051790">
    <property type="entry name" value="Cytochrome_c-biogenesis_DsbD"/>
</dbReference>
<evidence type="ECO:0000313" key="8">
    <source>
        <dbReference type="EMBL" id="PJA89876.1"/>
    </source>
</evidence>
<feature type="transmembrane region" description="Helical" evidence="6">
    <location>
        <begin position="135"/>
        <end position="159"/>
    </location>
</feature>
<evidence type="ECO:0000313" key="9">
    <source>
        <dbReference type="Proteomes" id="UP000230843"/>
    </source>
</evidence>
<keyword evidence="3 6" id="KW-0812">Transmembrane</keyword>
<dbReference type="GO" id="GO:0016020">
    <property type="term" value="C:membrane"/>
    <property type="evidence" value="ECO:0007669"/>
    <property type="project" value="UniProtKB-SubCell"/>
</dbReference>
<dbReference type="PANTHER" id="PTHR31272:SF4">
    <property type="entry name" value="CYTOCHROME C-TYPE BIOGENESIS PROTEIN HI_1454-RELATED"/>
    <property type="match status" value="1"/>
</dbReference>
<feature type="transmembrane region" description="Helical" evidence="6">
    <location>
        <begin position="93"/>
        <end position="114"/>
    </location>
</feature>
<evidence type="ECO:0000256" key="1">
    <source>
        <dbReference type="ARBA" id="ARBA00004141"/>
    </source>
</evidence>
<evidence type="ECO:0000259" key="7">
    <source>
        <dbReference type="Pfam" id="PF02683"/>
    </source>
</evidence>
<evidence type="ECO:0000256" key="4">
    <source>
        <dbReference type="ARBA" id="ARBA00022989"/>
    </source>
</evidence>
<evidence type="ECO:0000256" key="3">
    <source>
        <dbReference type="ARBA" id="ARBA00022692"/>
    </source>
</evidence>
<evidence type="ECO:0000256" key="5">
    <source>
        <dbReference type="ARBA" id="ARBA00023136"/>
    </source>
</evidence>
<feature type="domain" description="Cytochrome C biogenesis protein transmembrane" evidence="7">
    <location>
        <begin position="6"/>
        <end position="225"/>
    </location>
</feature>
<comment type="caution">
    <text evidence="8">The sequence shown here is derived from an EMBL/GenBank/DDBJ whole genome shotgun (WGS) entry which is preliminary data.</text>
</comment>
<dbReference type="Pfam" id="PF02683">
    <property type="entry name" value="DsbD_TM"/>
    <property type="match status" value="1"/>
</dbReference>
<feature type="transmembrane region" description="Helical" evidence="6">
    <location>
        <begin position="54"/>
        <end position="87"/>
    </location>
</feature>
<gene>
    <name evidence="8" type="ORF">CO137_01955</name>
</gene>
<dbReference type="InterPro" id="IPR003834">
    <property type="entry name" value="Cyt_c_assmbl_TM_dom"/>
</dbReference>
<organism evidence="8 9">
    <name type="scientific">Candidatus Magasanikbacteria bacterium CG_4_9_14_3_um_filter_32_9</name>
    <dbReference type="NCBI Taxonomy" id="1974644"/>
    <lineage>
        <taxon>Bacteria</taxon>
        <taxon>Candidatus Magasanikiibacteriota</taxon>
    </lineage>
</organism>
<comment type="subcellular location">
    <subcellularLocation>
        <location evidence="1">Membrane</location>
        <topology evidence="1">Multi-pass membrane protein</topology>
    </subcellularLocation>
</comment>
<comment type="similarity">
    <text evidence="2">Belongs to the DsbD family.</text>
</comment>
<feature type="transmembrane region" description="Helical" evidence="6">
    <location>
        <begin position="171"/>
        <end position="192"/>
    </location>
</feature>
<evidence type="ECO:0000256" key="2">
    <source>
        <dbReference type="ARBA" id="ARBA00006143"/>
    </source>
</evidence>
<proteinExistence type="inferred from homology"/>